<dbReference type="EMBL" id="CP013333">
    <property type="protein sequence ID" value="ALQ41247.1"/>
    <property type="molecule type" value="Genomic_DNA"/>
</dbReference>
<dbReference type="AlphaFoldDB" id="A0A0S2ZRD8"/>
<organism evidence="1">
    <name type="scientific">Fusobacterium hwasookii ChDC F174</name>
    <dbReference type="NCBI Taxonomy" id="1307442"/>
    <lineage>
        <taxon>Bacteria</taxon>
        <taxon>Fusobacteriati</taxon>
        <taxon>Fusobacteriota</taxon>
        <taxon>Fusobacteriia</taxon>
        <taxon>Fusobacteriales</taxon>
        <taxon>Fusobacteriaceae</taxon>
        <taxon>Fusobacterium</taxon>
    </lineage>
</organism>
<dbReference type="Pfam" id="PF13155">
    <property type="entry name" value="Toprim_2"/>
    <property type="match status" value="1"/>
</dbReference>
<gene>
    <name evidence="1" type="ORF">RN87_11845</name>
</gene>
<accession>A0A0S2ZRD8</accession>
<sequence length="347" mass="40634">MSNIKSLNFKEKLEKIHQLEDKIFNYYSIDINNFYCPSCNDKRLKPFRSKKDSHIKLKCYGCSSTLDIIDLVKEIDSNLKNLAPGKVVDHLLSLNYSNIESASEVEQIKKTKLDPLLTNFDEFIADSLNKFNRAVDTNNSQELEYLYSRGYTHQDLEFLKNFIGLDEKNNIVFACSIESYILRLLKPWHDKKGKEIRYKNSVRLEKTRHYCYLLDTVNIDNIIKNNYNIFLFEGVFDTITFRILCKNKCLAFATGGADSNHNLIANKINDIASRLNYKVNVFIMFDNDEAGEHNTSLLTELFNKNYINVYKNMSKFLFKNSKDISEEFKNNRAELETRIEYLLNKIN</sequence>
<name>A0A0S2ZRD8_9FUSO</name>
<protein>
    <recommendedName>
        <fullName evidence="3">Toprim domain-containing protein</fullName>
    </recommendedName>
</protein>
<dbReference type="InterPro" id="IPR034154">
    <property type="entry name" value="TOPRIM_DnaG/twinkle"/>
</dbReference>
<keyword evidence="1" id="KW-0614">Plasmid</keyword>
<dbReference type="Proteomes" id="UP000063275">
    <property type="component" value="Plasmid unnamed2"/>
</dbReference>
<dbReference type="CDD" id="cd01029">
    <property type="entry name" value="TOPRIM_primases"/>
    <property type="match status" value="1"/>
</dbReference>
<evidence type="ECO:0008006" key="3">
    <source>
        <dbReference type="Google" id="ProtNLM"/>
    </source>
</evidence>
<dbReference type="KEGG" id="fhw:RN87_11845"/>
<evidence type="ECO:0000313" key="2">
    <source>
        <dbReference type="Proteomes" id="UP000063275"/>
    </source>
</evidence>
<evidence type="ECO:0000313" key="1">
    <source>
        <dbReference type="EMBL" id="ALQ41247.1"/>
    </source>
</evidence>
<proteinExistence type="predicted"/>
<reference evidence="1 2" key="1">
    <citation type="submission" date="2015-11" db="EMBL/GenBank/DDBJ databases">
        <authorList>
            <person name="Zhang Y."/>
            <person name="Guo Z."/>
        </authorList>
    </citation>
    <scope>NUCLEOTIDE SEQUENCE [LARGE SCALE GENOMIC DNA]</scope>
    <source>
        <strain evidence="1 2">ChDC F174</strain>
        <plasmid evidence="2">Plasmid unnamed2</plasmid>
    </source>
</reference>
<dbReference type="SUPFAM" id="SSF56731">
    <property type="entry name" value="DNA primase core"/>
    <property type="match status" value="1"/>
</dbReference>
<dbReference type="Gene3D" id="3.40.1360.10">
    <property type="match status" value="1"/>
</dbReference>
<geneLocation type="plasmid" evidence="1">
    <name>unnamed2</name>
</geneLocation>
<dbReference type="RefSeq" id="WP_029494020.1">
    <property type="nucleotide sequence ID" value="NZ_ATKF01000114.1"/>
</dbReference>